<name>A0ABW3IC98_9FLAO</name>
<dbReference type="InterPro" id="IPR002477">
    <property type="entry name" value="Peptidoglycan-bd-like"/>
</dbReference>
<organism evidence="2 3">
    <name type="scientific">Salinimicrobium gaetbulicola</name>
    <dbReference type="NCBI Taxonomy" id="999702"/>
    <lineage>
        <taxon>Bacteria</taxon>
        <taxon>Pseudomonadati</taxon>
        <taxon>Bacteroidota</taxon>
        <taxon>Flavobacteriia</taxon>
        <taxon>Flavobacteriales</taxon>
        <taxon>Flavobacteriaceae</taxon>
        <taxon>Salinimicrobium</taxon>
    </lineage>
</organism>
<evidence type="ECO:0000313" key="2">
    <source>
        <dbReference type="EMBL" id="MFD0975653.1"/>
    </source>
</evidence>
<dbReference type="Gene3D" id="1.10.101.10">
    <property type="entry name" value="PGBD-like superfamily/PGBD"/>
    <property type="match status" value="1"/>
</dbReference>
<protein>
    <submittedName>
        <fullName evidence="2">Peptidoglycan-binding protein</fullName>
    </submittedName>
</protein>
<dbReference type="EMBL" id="JBHTJP010000032">
    <property type="protein sequence ID" value="MFD0975653.1"/>
    <property type="molecule type" value="Genomic_DNA"/>
</dbReference>
<evidence type="ECO:0000259" key="1">
    <source>
        <dbReference type="Pfam" id="PF01471"/>
    </source>
</evidence>
<dbReference type="RefSeq" id="WP_380736695.1">
    <property type="nucleotide sequence ID" value="NZ_JBHTJP010000032.1"/>
</dbReference>
<comment type="caution">
    <text evidence="2">The sequence shown here is derived from an EMBL/GenBank/DDBJ whole genome shotgun (WGS) entry which is preliminary data.</text>
</comment>
<sequence length="968" mass="110143">MDDRLKILTILRTPNFLLLSVLLLTIPRLHAQQNLPGHDELNVEMSVPKMGVVEIPVAIQGDDAYLPVQDLFDILQLKNVEINTGVLGFIIHPDSTYHINYKDLEIVYRDETFPIKESDVIKSPTGNYLKSDYFGKVFGLHTNFSFRSLSVNFETDKELPFVREMKRKEIRENLNRVKGVVNPDTIMPRRYPFFKPGFLDWGVTSTQQTQVSNDNRLNLGLGTMFLGGETNVRLNYSTRVPFNSRNQFYQWRLVNNYSKFFKQVSAGRINTQATSSLFAPINGVQLSNSPFQNRRSFGTFTLSDFTEPRWTVELYVNNALVDFTVADASGFYTFEVPLMYGNTAVDLRFYGPYGEERTEERMINIPYNFVPKNEFEYTLSAGILENPENDRFSRLNMNYGLNNAITLGGGVEYLSDVSSGEVMPFVNASARVATGLLFSGEYMYGVKGEALLSYHTPKSLQVDLNYIKYDEDQTAIRLNYLEERKISLSTPIRTKAFYMFSRMSVNQILMPATKLTTAQLLLSGGFMGVSTNLTTYGVFNSRVDDPTIYSSLSQTYRLPYKLIFSPRVQYDVSRNTFTNLNVELERPVFKNGFANVGYENNFRRDQHIFEFGLRYSFDMAQTSFSSRIGRNNSSFVESAQGSILFDDNNGYVMARNRTSVTRAALTLVPFLDLNWNGKKDPMEPGVPGLELSNRAGNVTYNKDRTVIRITELQPYVDLLLQLDPVRLDNIAWKIPNPKIGVHTTPNQFQEIHVPIQVLGEVGGMVYLQDSKGTRGQGRIRVKILNRDDSVAAEFLTEGDGYFTYLGLAPGHYRAVIDPEQLEKLDFQAAPSEIPFNIEISKYGDIVDTMEFFIRPNPETEVDSVSKSSMKETDMTEIPKKPRLFLIDLGERGIYAFSDTDENIKLIQKFLNELGYRSGEIDGIFGYRTLDAVKNFQNDAEIRIDGIFGPETLNALKAILIEEEIIDQE</sequence>
<reference evidence="3" key="1">
    <citation type="journal article" date="2019" name="Int. J. Syst. Evol. Microbiol.">
        <title>The Global Catalogue of Microorganisms (GCM) 10K type strain sequencing project: providing services to taxonomists for standard genome sequencing and annotation.</title>
        <authorList>
            <consortium name="The Broad Institute Genomics Platform"/>
            <consortium name="The Broad Institute Genome Sequencing Center for Infectious Disease"/>
            <person name="Wu L."/>
            <person name="Ma J."/>
        </authorList>
    </citation>
    <scope>NUCLEOTIDE SEQUENCE [LARGE SCALE GENOMIC DNA]</scope>
    <source>
        <strain evidence="3">CCUG 60898</strain>
    </source>
</reference>
<evidence type="ECO:0000313" key="3">
    <source>
        <dbReference type="Proteomes" id="UP001597100"/>
    </source>
</evidence>
<proteinExistence type="predicted"/>
<dbReference type="SUPFAM" id="SSF47090">
    <property type="entry name" value="PGBD-like"/>
    <property type="match status" value="1"/>
</dbReference>
<keyword evidence="3" id="KW-1185">Reference proteome</keyword>
<dbReference type="Proteomes" id="UP001597100">
    <property type="component" value="Unassembled WGS sequence"/>
</dbReference>
<dbReference type="Pfam" id="PF01471">
    <property type="entry name" value="PG_binding_1"/>
    <property type="match status" value="1"/>
</dbReference>
<feature type="domain" description="Peptidoglycan binding-like" evidence="1">
    <location>
        <begin position="900"/>
        <end position="955"/>
    </location>
</feature>
<dbReference type="InterPro" id="IPR036365">
    <property type="entry name" value="PGBD-like_sf"/>
</dbReference>
<gene>
    <name evidence="2" type="ORF">ACFQ1G_02510</name>
</gene>
<accession>A0ABW3IC98</accession>
<dbReference type="InterPro" id="IPR036366">
    <property type="entry name" value="PGBDSf"/>
</dbReference>